<organism evidence="1">
    <name type="scientific">Anguilla anguilla</name>
    <name type="common">European freshwater eel</name>
    <name type="synonym">Muraena anguilla</name>
    <dbReference type="NCBI Taxonomy" id="7936"/>
    <lineage>
        <taxon>Eukaryota</taxon>
        <taxon>Metazoa</taxon>
        <taxon>Chordata</taxon>
        <taxon>Craniata</taxon>
        <taxon>Vertebrata</taxon>
        <taxon>Euteleostomi</taxon>
        <taxon>Actinopterygii</taxon>
        <taxon>Neopterygii</taxon>
        <taxon>Teleostei</taxon>
        <taxon>Anguilliformes</taxon>
        <taxon>Anguillidae</taxon>
        <taxon>Anguilla</taxon>
    </lineage>
</organism>
<evidence type="ECO:0000313" key="1">
    <source>
        <dbReference type="EMBL" id="JAH17210.1"/>
    </source>
</evidence>
<proteinExistence type="predicted"/>
<name>A0A0E9QLG8_ANGAN</name>
<dbReference type="AlphaFoldDB" id="A0A0E9QLG8"/>
<reference evidence="1" key="1">
    <citation type="submission" date="2014-11" db="EMBL/GenBank/DDBJ databases">
        <authorList>
            <person name="Amaro Gonzalez C."/>
        </authorList>
    </citation>
    <scope>NUCLEOTIDE SEQUENCE</scope>
</reference>
<dbReference type="EMBL" id="GBXM01091367">
    <property type="protein sequence ID" value="JAH17210.1"/>
    <property type="molecule type" value="Transcribed_RNA"/>
</dbReference>
<accession>A0A0E9QLG8</accession>
<protein>
    <submittedName>
        <fullName evidence="1">Uncharacterized protein</fullName>
    </submittedName>
</protein>
<sequence length="41" mass="4628">MSGKSGMFCAEMWECYGTTEWGPVMVKVFPEPVCPKDKHCT</sequence>
<reference evidence="1" key="2">
    <citation type="journal article" date="2015" name="Fish Shellfish Immunol.">
        <title>Early steps in the European eel (Anguilla anguilla)-Vibrio vulnificus interaction in the gills: Role of the RtxA13 toxin.</title>
        <authorList>
            <person name="Callol A."/>
            <person name="Pajuelo D."/>
            <person name="Ebbesson L."/>
            <person name="Teles M."/>
            <person name="MacKenzie S."/>
            <person name="Amaro C."/>
        </authorList>
    </citation>
    <scope>NUCLEOTIDE SEQUENCE</scope>
</reference>